<dbReference type="EMBL" id="CP050472">
    <property type="protein sequence ID" value="UTZ34845.1"/>
    <property type="molecule type" value="Genomic_DNA"/>
</dbReference>
<evidence type="ECO:0008006" key="4">
    <source>
        <dbReference type="Google" id="ProtNLM"/>
    </source>
</evidence>
<accession>A0ABY5IML3</accession>
<evidence type="ECO:0000313" key="3">
    <source>
        <dbReference type="Proteomes" id="UP001059912"/>
    </source>
</evidence>
<keyword evidence="3" id="KW-1185">Reference proteome</keyword>
<gene>
    <name evidence="2" type="ORF">HB762_26660</name>
</gene>
<reference evidence="2" key="1">
    <citation type="submission" date="2020-03" db="EMBL/GenBank/DDBJ databases">
        <title>Five strains of Vibrio campbellii isolated from Mariana Trench.</title>
        <authorList>
            <person name="Liang J."/>
            <person name="Zhang X.-H."/>
        </authorList>
    </citation>
    <scope>NUCLEOTIDE SEQUENCE</scope>
    <source>
        <strain evidence="2">LJC013</strain>
        <plasmid evidence="2">unnamed1</plasmid>
    </source>
</reference>
<dbReference type="Proteomes" id="UP001059912">
    <property type="component" value="Plasmid unnamed1"/>
</dbReference>
<sequence>MKPFIKQVIDPASNASLFSKKSRPKRVPKSSGDRAGTRTAYRMELKRGIRQSVNT</sequence>
<evidence type="ECO:0000256" key="1">
    <source>
        <dbReference type="SAM" id="MobiDB-lite"/>
    </source>
</evidence>
<keyword evidence="2" id="KW-0614">Plasmid</keyword>
<dbReference type="RefSeq" id="WP_255905230.1">
    <property type="nucleotide sequence ID" value="NZ_CP050472.1"/>
</dbReference>
<feature type="region of interest" description="Disordered" evidence="1">
    <location>
        <begin position="15"/>
        <end position="38"/>
    </location>
</feature>
<proteinExistence type="predicted"/>
<evidence type="ECO:0000313" key="2">
    <source>
        <dbReference type="EMBL" id="UTZ34845.1"/>
    </source>
</evidence>
<protein>
    <recommendedName>
        <fullName evidence="4">Lipoyl synthase</fullName>
    </recommendedName>
</protein>
<name>A0ABY5IML3_9VIBR</name>
<geneLocation type="plasmid" evidence="2 3">
    <name>unnamed1</name>
</geneLocation>
<organism evidence="2 3">
    <name type="scientific">Vibrio campbellii</name>
    <dbReference type="NCBI Taxonomy" id="680"/>
    <lineage>
        <taxon>Bacteria</taxon>
        <taxon>Pseudomonadati</taxon>
        <taxon>Pseudomonadota</taxon>
        <taxon>Gammaproteobacteria</taxon>
        <taxon>Vibrionales</taxon>
        <taxon>Vibrionaceae</taxon>
        <taxon>Vibrio</taxon>
    </lineage>
</organism>